<name>A0A1D1VG16_RAMVA</name>
<sequence length="154" mass="16801">MVCAGPSCLLPFKPTDAKEISFHRFPTGLLGSLWLHTCGMKDTLGIVDHVYICSTQFQATDFEPAAKNKQSETRLLHTALPSCVFDGSGQRIQPTKYGGDEQVHEVEQMDDASAEVEPASTEEVPLKCAVANCPHIRGDPGSLHISLYPFPRGM</sequence>
<evidence type="ECO:0000256" key="4">
    <source>
        <dbReference type="ARBA" id="ARBA00023125"/>
    </source>
</evidence>
<evidence type="ECO:0000256" key="1">
    <source>
        <dbReference type="ARBA" id="ARBA00022723"/>
    </source>
</evidence>
<dbReference type="SUPFAM" id="SSF57716">
    <property type="entry name" value="Glucocorticoid receptor-like (DNA-binding domain)"/>
    <property type="match status" value="1"/>
</dbReference>
<evidence type="ECO:0000256" key="3">
    <source>
        <dbReference type="ARBA" id="ARBA00022833"/>
    </source>
</evidence>
<evidence type="ECO:0000313" key="8">
    <source>
        <dbReference type="Proteomes" id="UP000186922"/>
    </source>
</evidence>
<organism evidence="7 8">
    <name type="scientific">Ramazzottius varieornatus</name>
    <name type="common">Water bear</name>
    <name type="synonym">Tardigrade</name>
    <dbReference type="NCBI Taxonomy" id="947166"/>
    <lineage>
        <taxon>Eukaryota</taxon>
        <taxon>Metazoa</taxon>
        <taxon>Ecdysozoa</taxon>
        <taxon>Tardigrada</taxon>
        <taxon>Eutardigrada</taxon>
        <taxon>Parachela</taxon>
        <taxon>Hypsibioidea</taxon>
        <taxon>Ramazzottiidae</taxon>
        <taxon>Ramazzottius</taxon>
    </lineage>
</organism>
<dbReference type="Pfam" id="PF05485">
    <property type="entry name" value="THAP"/>
    <property type="match status" value="1"/>
</dbReference>
<evidence type="ECO:0000256" key="5">
    <source>
        <dbReference type="PROSITE-ProRule" id="PRU00309"/>
    </source>
</evidence>
<evidence type="ECO:0000256" key="2">
    <source>
        <dbReference type="ARBA" id="ARBA00022771"/>
    </source>
</evidence>
<keyword evidence="8" id="KW-1185">Reference proteome</keyword>
<evidence type="ECO:0000313" key="7">
    <source>
        <dbReference type="EMBL" id="GAU99735.1"/>
    </source>
</evidence>
<accession>A0A1D1VG16</accession>
<gene>
    <name evidence="7" type="primary">RvY_10691-1</name>
    <name evidence="7" type="synonym">RvY_10691.1</name>
    <name evidence="7" type="ORF">RvY_10691</name>
</gene>
<dbReference type="InterPro" id="IPR006612">
    <property type="entry name" value="THAP_Znf"/>
</dbReference>
<evidence type="ECO:0000259" key="6">
    <source>
        <dbReference type="PROSITE" id="PS50950"/>
    </source>
</evidence>
<dbReference type="AlphaFoldDB" id="A0A1D1VG16"/>
<dbReference type="SMART" id="SM00980">
    <property type="entry name" value="THAP"/>
    <property type="match status" value="1"/>
</dbReference>
<dbReference type="GO" id="GO:0003677">
    <property type="term" value="F:DNA binding"/>
    <property type="evidence" value="ECO:0007669"/>
    <property type="project" value="UniProtKB-UniRule"/>
</dbReference>
<proteinExistence type="predicted"/>
<keyword evidence="2 5" id="KW-0863">Zinc-finger</keyword>
<dbReference type="Proteomes" id="UP000186922">
    <property type="component" value="Unassembled WGS sequence"/>
</dbReference>
<reference evidence="7 8" key="1">
    <citation type="journal article" date="2016" name="Nat. Commun.">
        <title>Extremotolerant tardigrade genome and improved radiotolerance of human cultured cells by tardigrade-unique protein.</title>
        <authorList>
            <person name="Hashimoto T."/>
            <person name="Horikawa D.D."/>
            <person name="Saito Y."/>
            <person name="Kuwahara H."/>
            <person name="Kozuka-Hata H."/>
            <person name="Shin-I T."/>
            <person name="Minakuchi Y."/>
            <person name="Ohishi K."/>
            <person name="Motoyama A."/>
            <person name="Aizu T."/>
            <person name="Enomoto A."/>
            <person name="Kondo K."/>
            <person name="Tanaka S."/>
            <person name="Hara Y."/>
            <person name="Koshikawa S."/>
            <person name="Sagara H."/>
            <person name="Miura T."/>
            <person name="Yokobori S."/>
            <person name="Miyagawa K."/>
            <person name="Suzuki Y."/>
            <person name="Kubo T."/>
            <person name="Oyama M."/>
            <person name="Kohara Y."/>
            <person name="Fujiyama A."/>
            <person name="Arakawa K."/>
            <person name="Katayama T."/>
            <person name="Toyoda A."/>
            <person name="Kunieda T."/>
        </authorList>
    </citation>
    <scope>NUCLEOTIDE SEQUENCE [LARGE SCALE GENOMIC DNA]</scope>
    <source>
        <strain evidence="7 8">YOKOZUNA-1</strain>
    </source>
</reference>
<feature type="domain" description="THAP-type" evidence="6">
    <location>
        <begin position="1"/>
        <end position="84"/>
    </location>
</feature>
<keyword evidence="4 5" id="KW-0238">DNA-binding</keyword>
<keyword evidence="1" id="KW-0479">Metal-binding</keyword>
<comment type="caution">
    <text evidence="7">The sequence shown here is derived from an EMBL/GenBank/DDBJ whole genome shotgun (WGS) entry which is preliminary data.</text>
</comment>
<dbReference type="GO" id="GO:0008270">
    <property type="term" value="F:zinc ion binding"/>
    <property type="evidence" value="ECO:0007669"/>
    <property type="project" value="UniProtKB-KW"/>
</dbReference>
<dbReference type="PROSITE" id="PS50950">
    <property type="entry name" value="ZF_THAP"/>
    <property type="match status" value="1"/>
</dbReference>
<keyword evidence="3" id="KW-0862">Zinc</keyword>
<protein>
    <recommendedName>
        <fullName evidence="6">THAP-type domain-containing protein</fullName>
    </recommendedName>
</protein>
<dbReference type="EMBL" id="BDGG01000005">
    <property type="protein sequence ID" value="GAU99735.1"/>
    <property type="molecule type" value="Genomic_DNA"/>
</dbReference>